<dbReference type="PANTHER" id="PTHR28048">
    <property type="entry name" value="ACR195WP"/>
    <property type="match status" value="1"/>
</dbReference>
<evidence type="ECO:0008006" key="3">
    <source>
        <dbReference type="Google" id="ProtNLM"/>
    </source>
</evidence>
<evidence type="ECO:0000313" key="1">
    <source>
        <dbReference type="EMBL" id="GMM34672.1"/>
    </source>
</evidence>
<dbReference type="PANTHER" id="PTHR28048:SF1">
    <property type="entry name" value="ACR195WP"/>
    <property type="match status" value="1"/>
</dbReference>
<keyword evidence="2" id="KW-1185">Reference proteome</keyword>
<gene>
    <name evidence="1" type="ORF">DASC09_019970</name>
</gene>
<reference evidence="1 2" key="1">
    <citation type="journal article" date="2023" name="Elife">
        <title>Identification of key yeast species and microbe-microbe interactions impacting larval growth of Drosophila in the wild.</title>
        <authorList>
            <person name="Mure A."/>
            <person name="Sugiura Y."/>
            <person name="Maeda R."/>
            <person name="Honda K."/>
            <person name="Sakurai N."/>
            <person name="Takahashi Y."/>
            <person name="Watada M."/>
            <person name="Katoh T."/>
            <person name="Gotoh A."/>
            <person name="Gotoh Y."/>
            <person name="Taniguchi I."/>
            <person name="Nakamura K."/>
            <person name="Hayashi T."/>
            <person name="Katayama T."/>
            <person name="Uemura T."/>
            <person name="Hattori Y."/>
        </authorList>
    </citation>
    <scope>NUCLEOTIDE SEQUENCE [LARGE SCALE GENOMIC DNA]</scope>
    <source>
        <strain evidence="1 2">SC-9</strain>
    </source>
</reference>
<proteinExistence type="predicted"/>
<dbReference type="EMBL" id="BTFZ01000003">
    <property type="protein sequence ID" value="GMM34672.1"/>
    <property type="molecule type" value="Genomic_DNA"/>
</dbReference>
<dbReference type="AlphaFoldDB" id="A0AAV5QJD5"/>
<dbReference type="GeneID" id="90072651"/>
<accession>A0AAV5QJD5</accession>
<organism evidence="1 2">
    <name type="scientific">Saccharomycopsis crataegensis</name>
    <dbReference type="NCBI Taxonomy" id="43959"/>
    <lineage>
        <taxon>Eukaryota</taxon>
        <taxon>Fungi</taxon>
        <taxon>Dikarya</taxon>
        <taxon>Ascomycota</taxon>
        <taxon>Saccharomycotina</taxon>
        <taxon>Saccharomycetes</taxon>
        <taxon>Saccharomycopsidaceae</taxon>
        <taxon>Saccharomycopsis</taxon>
    </lineage>
</organism>
<evidence type="ECO:0000313" key="2">
    <source>
        <dbReference type="Proteomes" id="UP001360560"/>
    </source>
</evidence>
<name>A0AAV5QJD5_9ASCO</name>
<protein>
    <recommendedName>
        <fullName evidence="3">DUF4536 domain-containing protein</fullName>
    </recommendedName>
</protein>
<dbReference type="InterPro" id="IPR053092">
    <property type="entry name" value="Mitochondrial_unc_protein"/>
</dbReference>
<comment type="caution">
    <text evidence="1">The sequence shown here is derived from an EMBL/GenBank/DDBJ whole genome shotgun (WGS) entry which is preliminary data.</text>
</comment>
<dbReference type="RefSeq" id="XP_064851672.1">
    <property type="nucleotide sequence ID" value="XM_064995600.1"/>
</dbReference>
<dbReference type="Proteomes" id="UP001360560">
    <property type="component" value="Unassembled WGS sequence"/>
</dbReference>
<sequence length="91" mass="10339">MSNITDLFNPPPSRDLSEKEVENCFYCQAMATITAFGAGVYFGTGRVFKNEKPGVNPLWWKKSVKLTGVGLIGYGIYRFGENWLWNKPNRD</sequence>